<dbReference type="AlphaFoldDB" id="A0A0K6IPF9"/>
<reference evidence="13" key="1">
    <citation type="submission" date="2015-08" db="EMBL/GenBank/DDBJ databases">
        <authorList>
            <person name="Babu N.S."/>
            <person name="Beckwith C.J."/>
            <person name="Beseler K.G."/>
            <person name="Brison A."/>
            <person name="Carone J.V."/>
            <person name="Caskin T.P."/>
            <person name="Diamond M."/>
            <person name="Durham M.E."/>
            <person name="Foxe J.M."/>
            <person name="Go M."/>
            <person name="Henderson B.A."/>
            <person name="Jones I.B."/>
            <person name="McGettigan J.A."/>
            <person name="Micheletti S.J."/>
            <person name="Nasrallah M.E."/>
            <person name="Ortiz D."/>
            <person name="Piller C.R."/>
            <person name="Privatt S.R."/>
            <person name="Schneider S.L."/>
            <person name="Sharp S."/>
            <person name="Smith T.C."/>
            <person name="Stanton J.D."/>
            <person name="Ullery H.E."/>
            <person name="Wilson R.J."/>
            <person name="Serrano M.G."/>
            <person name="Buck G."/>
            <person name="Lee V."/>
            <person name="Wang Y."/>
            <person name="Carvalho R."/>
            <person name="Voegtly L."/>
            <person name="Shi R."/>
            <person name="Duckworth R."/>
            <person name="Johnson A."/>
            <person name="Loviza R."/>
            <person name="Walstead R."/>
            <person name="Shah Z."/>
            <person name="Kiflezghi M."/>
            <person name="Wade K."/>
            <person name="Ball S.L."/>
            <person name="Bradley K.W."/>
            <person name="Asai D.J."/>
            <person name="Bowman C.A."/>
            <person name="Russell D.A."/>
            <person name="Pope W.H."/>
            <person name="Jacobs-Sera D."/>
            <person name="Hendrix R.W."/>
            <person name="Hatfull G.F."/>
        </authorList>
    </citation>
    <scope>NUCLEOTIDE SEQUENCE [LARGE SCALE GENOMIC DNA]</scope>
    <source>
        <strain evidence="13">JCM 19170</strain>
    </source>
</reference>
<dbReference type="InterPro" id="IPR050793">
    <property type="entry name" value="CMP-NeuNAc_synthase"/>
</dbReference>
<evidence type="ECO:0000256" key="2">
    <source>
        <dbReference type="ARBA" id="ARBA00001946"/>
    </source>
</evidence>
<sequence>MTTATAKAARVRLMGFDVDGVLTDGRLYYGPEGDTLKAFHTLDGHGLKLLARAGIEPIVISGRTSAALARRCAELGLPLAMGIEDKHAEMATRLAARGLGFEAAGYMGDDVVDLPLMLSCGFSAAPADAHELVKSRADWIAPRPGGRGAVRALCDFLLHAQGRWDELLAPYLRAP</sequence>
<dbReference type="InterPro" id="IPR023214">
    <property type="entry name" value="HAD_sf"/>
</dbReference>
<keyword evidence="9 11" id="KW-0460">Magnesium</keyword>
<evidence type="ECO:0000256" key="3">
    <source>
        <dbReference type="ARBA" id="ARBA00005893"/>
    </source>
</evidence>
<dbReference type="CDD" id="cd01630">
    <property type="entry name" value="HAD_KDO-like"/>
    <property type="match status" value="1"/>
</dbReference>
<dbReference type="Gene3D" id="3.40.50.1000">
    <property type="entry name" value="HAD superfamily/HAD-like"/>
    <property type="match status" value="1"/>
</dbReference>
<accession>A0A0K6IPF9</accession>
<dbReference type="SUPFAM" id="SSF56784">
    <property type="entry name" value="HAD-like"/>
    <property type="match status" value="1"/>
</dbReference>
<evidence type="ECO:0000256" key="10">
    <source>
        <dbReference type="ARBA" id="ARBA00031051"/>
    </source>
</evidence>
<gene>
    <name evidence="12" type="ORF">Ga0061068_101153</name>
</gene>
<dbReference type="RefSeq" id="WP_055422540.1">
    <property type="nucleotide sequence ID" value="NZ_CYHH01000001.1"/>
</dbReference>
<protein>
    <recommendedName>
        <fullName evidence="6">3-deoxy-D-manno-octulosonate 8-phosphate phosphatase KdsC</fullName>
        <ecNumber evidence="5">3.1.3.45</ecNumber>
    </recommendedName>
    <alternativeName>
        <fullName evidence="10">KDO 8-P phosphatase</fullName>
    </alternativeName>
</protein>
<dbReference type="Proteomes" id="UP000182108">
    <property type="component" value="Unassembled WGS sequence"/>
</dbReference>
<dbReference type="PANTHER" id="PTHR21485">
    <property type="entry name" value="HAD SUPERFAMILY MEMBERS CMAS AND KDSC"/>
    <property type="match status" value="1"/>
</dbReference>
<dbReference type="GO" id="GO:0019143">
    <property type="term" value="F:3-deoxy-manno-octulosonate-8-phosphatase activity"/>
    <property type="evidence" value="ECO:0007669"/>
    <property type="project" value="UniProtKB-EC"/>
</dbReference>
<comment type="similarity">
    <text evidence="3">Belongs to the KdsC family.</text>
</comment>
<dbReference type="InterPro" id="IPR036412">
    <property type="entry name" value="HAD-like_sf"/>
</dbReference>
<evidence type="ECO:0000256" key="9">
    <source>
        <dbReference type="ARBA" id="ARBA00022842"/>
    </source>
</evidence>
<comment type="subunit">
    <text evidence="4">Homotetramer.</text>
</comment>
<dbReference type="SFLD" id="SFLDG01138">
    <property type="entry name" value="C1.6.2:_Deoxy-d-mannose-octulo"/>
    <property type="match status" value="1"/>
</dbReference>
<dbReference type="EC" id="3.1.3.45" evidence="5"/>
<dbReference type="SFLD" id="SFLDG01136">
    <property type="entry name" value="C1.6:_Phosphoserine_Phosphatas"/>
    <property type="match status" value="1"/>
</dbReference>
<evidence type="ECO:0000256" key="4">
    <source>
        <dbReference type="ARBA" id="ARBA00011881"/>
    </source>
</evidence>
<evidence type="ECO:0000313" key="12">
    <source>
        <dbReference type="EMBL" id="CUB04981.1"/>
    </source>
</evidence>
<name>A0A0K6IPF9_9PROT</name>
<keyword evidence="7 11" id="KW-0479">Metal-binding</keyword>
<evidence type="ECO:0000256" key="8">
    <source>
        <dbReference type="ARBA" id="ARBA00022801"/>
    </source>
</evidence>
<dbReference type="GO" id="GO:0008781">
    <property type="term" value="F:N-acylneuraminate cytidylyltransferase activity"/>
    <property type="evidence" value="ECO:0007669"/>
    <property type="project" value="TreeGrafter"/>
</dbReference>
<evidence type="ECO:0000256" key="1">
    <source>
        <dbReference type="ARBA" id="ARBA00000898"/>
    </source>
</evidence>
<organism evidence="12 13">
    <name type="scientific">Tepidiphilus thermophilus</name>
    <dbReference type="NCBI Taxonomy" id="876478"/>
    <lineage>
        <taxon>Bacteria</taxon>
        <taxon>Pseudomonadati</taxon>
        <taxon>Pseudomonadota</taxon>
        <taxon>Hydrogenophilia</taxon>
        <taxon>Hydrogenophilales</taxon>
        <taxon>Hydrogenophilaceae</taxon>
        <taxon>Tepidiphilus</taxon>
    </lineage>
</organism>
<feature type="binding site" evidence="11">
    <location>
        <position position="19"/>
    </location>
    <ligand>
        <name>substrate</name>
    </ligand>
</feature>
<evidence type="ECO:0000256" key="5">
    <source>
        <dbReference type="ARBA" id="ARBA00013066"/>
    </source>
</evidence>
<dbReference type="FunFam" id="3.40.50.1000:FF:000029">
    <property type="entry name" value="3-deoxy-D-manno-octulosonate 8-phosphate phosphatase KdsC"/>
    <property type="match status" value="1"/>
</dbReference>
<dbReference type="PIRSF" id="PIRSF006118">
    <property type="entry name" value="KDO8-P_Ptase"/>
    <property type="match status" value="1"/>
</dbReference>
<dbReference type="OrthoDB" id="5297105at2"/>
<feature type="binding site" evidence="11">
    <location>
        <position position="17"/>
    </location>
    <ligand>
        <name>Mg(2+)</name>
        <dbReference type="ChEBI" id="CHEBI:18420"/>
    </ligand>
</feature>
<dbReference type="GO" id="GO:0046872">
    <property type="term" value="F:metal ion binding"/>
    <property type="evidence" value="ECO:0007669"/>
    <property type="project" value="UniProtKB-KW"/>
</dbReference>
<evidence type="ECO:0000256" key="7">
    <source>
        <dbReference type="ARBA" id="ARBA00022723"/>
    </source>
</evidence>
<keyword evidence="13" id="KW-1185">Reference proteome</keyword>
<comment type="cofactor">
    <cofactor evidence="2 11">
        <name>Mg(2+)</name>
        <dbReference type="ChEBI" id="CHEBI:18420"/>
    </cofactor>
</comment>
<evidence type="ECO:0000256" key="6">
    <source>
        <dbReference type="ARBA" id="ARBA00020092"/>
    </source>
</evidence>
<evidence type="ECO:0000313" key="13">
    <source>
        <dbReference type="Proteomes" id="UP000182108"/>
    </source>
</evidence>
<dbReference type="PANTHER" id="PTHR21485:SF3">
    <property type="entry name" value="N-ACYLNEURAMINATE CYTIDYLYLTRANSFERASE"/>
    <property type="match status" value="1"/>
</dbReference>
<proteinExistence type="inferred from homology"/>
<keyword evidence="8" id="KW-0378">Hydrolase</keyword>
<dbReference type="InterPro" id="IPR010023">
    <property type="entry name" value="KdsC_fam"/>
</dbReference>
<dbReference type="SFLD" id="SFLDS00003">
    <property type="entry name" value="Haloacid_Dehalogenase"/>
    <property type="match status" value="1"/>
</dbReference>
<feature type="binding site" evidence="11">
    <location>
        <position position="109"/>
    </location>
    <ligand>
        <name>Mg(2+)</name>
        <dbReference type="ChEBI" id="CHEBI:18420"/>
    </ligand>
</feature>
<evidence type="ECO:0000256" key="11">
    <source>
        <dbReference type="PIRSR" id="PIRSR006118-2"/>
    </source>
</evidence>
<dbReference type="NCBIfam" id="TIGR01670">
    <property type="entry name" value="KdsC-phosphatas"/>
    <property type="match status" value="1"/>
</dbReference>
<dbReference type="EMBL" id="CYHH01000001">
    <property type="protein sequence ID" value="CUB04981.1"/>
    <property type="molecule type" value="Genomic_DNA"/>
</dbReference>
<comment type="catalytic activity">
    <reaction evidence="1">
        <text>3-deoxy-alpha-D-manno-2-octulosonate-8-phosphate + H2O = 3-deoxy-alpha-D-manno-oct-2-ulosonate + phosphate</text>
        <dbReference type="Rhea" id="RHEA:11500"/>
        <dbReference type="ChEBI" id="CHEBI:15377"/>
        <dbReference type="ChEBI" id="CHEBI:43474"/>
        <dbReference type="ChEBI" id="CHEBI:85985"/>
        <dbReference type="ChEBI" id="CHEBI:85986"/>
        <dbReference type="EC" id="3.1.3.45"/>
    </reaction>
</comment>